<feature type="compositionally biased region" description="Low complexity" evidence="1">
    <location>
        <begin position="265"/>
        <end position="287"/>
    </location>
</feature>
<dbReference type="Pfam" id="PF21946">
    <property type="entry name" value="LppM"/>
    <property type="match status" value="1"/>
</dbReference>
<organism evidence="4 5">
    <name type="scientific">Georgenia faecalis</name>
    <dbReference type="NCBI Taxonomy" id="2483799"/>
    <lineage>
        <taxon>Bacteria</taxon>
        <taxon>Bacillati</taxon>
        <taxon>Actinomycetota</taxon>
        <taxon>Actinomycetes</taxon>
        <taxon>Micrococcales</taxon>
        <taxon>Bogoriellaceae</taxon>
        <taxon>Georgenia</taxon>
    </lineage>
</organism>
<name>A0ABV9D732_9MICO</name>
<evidence type="ECO:0000259" key="3">
    <source>
        <dbReference type="Pfam" id="PF21946"/>
    </source>
</evidence>
<evidence type="ECO:0000256" key="2">
    <source>
        <dbReference type="SAM" id="Phobius"/>
    </source>
</evidence>
<feature type="compositionally biased region" description="Pro residues" evidence="1">
    <location>
        <begin position="313"/>
        <end position="355"/>
    </location>
</feature>
<proteinExistence type="predicted"/>
<keyword evidence="2" id="KW-1133">Transmembrane helix</keyword>
<keyword evidence="2" id="KW-0812">Transmembrane</keyword>
<feature type="domain" description="LppM" evidence="3">
    <location>
        <begin position="29"/>
        <end position="178"/>
    </location>
</feature>
<evidence type="ECO:0000313" key="5">
    <source>
        <dbReference type="Proteomes" id="UP001595955"/>
    </source>
</evidence>
<protein>
    <submittedName>
        <fullName evidence="4">LppM family (Lipo)protein</fullName>
    </submittedName>
</protein>
<gene>
    <name evidence="4" type="ORF">ACFO3F_04675</name>
</gene>
<sequence length="369" mass="37072">MNPARPRAPRRLTALVLLPLLLLLGGCFRMDLGIQINADDTADITMEVGDLTGMMTADDLDCTDLESELADAPEDVEFTVEQTEEDGNIGCRLVASGAPLDEMSGEGMSITREDDLFVFSFDGDDTAGDVGEMPAGMEPEISIAVTFPGPVVDDGGGEVDGNTVTWTGMEALSGGVTASGEAEGSGASAAAGSPVLWIVLAVVLLLVIAAVIFFLTRRKKSAGTEGPEGYTPGVPGAYAAGYANQGYPAPDGSAGGYPAPGGSAGSYPAPQGGAPQGYAPQGSAPQGYPAPAPQHTADEQAGMDAHPAQGGPASPPPASQFPPPPVPTAEFPPPPAAGSPVPPPPAPGSQFPPPAGGSTLGEEPRTDGR</sequence>
<feature type="compositionally biased region" description="Gly residues" evidence="1">
    <location>
        <begin position="253"/>
        <end position="264"/>
    </location>
</feature>
<keyword evidence="5" id="KW-1185">Reference proteome</keyword>
<dbReference type="PROSITE" id="PS51257">
    <property type="entry name" value="PROKAR_LIPOPROTEIN"/>
    <property type="match status" value="1"/>
</dbReference>
<keyword evidence="2" id="KW-0472">Membrane</keyword>
<feature type="region of interest" description="Disordered" evidence="1">
    <location>
        <begin position="253"/>
        <end position="369"/>
    </location>
</feature>
<dbReference type="InterPro" id="IPR053807">
    <property type="entry name" value="LppM"/>
</dbReference>
<evidence type="ECO:0000313" key="4">
    <source>
        <dbReference type="EMBL" id="MFC4554534.1"/>
    </source>
</evidence>
<dbReference type="EMBL" id="JBHSGF010000003">
    <property type="protein sequence ID" value="MFC4554534.1"/>
    <property type="molecule type" value="Genomic_DNA"/>
</dbReference>
<dbReference type="Proteomes" id="UP001595955">
    <property type="component" value="Unassembled WGS sequence"/>
</dbReference>
<feature type="transmembrane region" description="Helical" evidence="2">
    <location>
        <begin position="195"/>
        <end position="215"/>
    </location>
</feature>
<evidence type="ECO:0000256" key="1">
    <source>
        <dbReference type="SAM" id="MobiDB-lite"/>
    </source>
</evidence>
<reference evidence="5" key="1">
    <citation type="journal article" date="2019" name="Int. J. Syst. Evol. Microbiol.">
        <title>The Global Catalogue of Microorganisms (GCM) 10K type strain sequencing project: providing services to taxonomists for standard genome sequencing and annotation.</title>
        <authorList>
            <consortium name="The Broad Institute Genomics Platform"/>
            <consortium name="The Broad Institute Genome Sequencing Center for Infectious Disease"/>
            <person name="Wu L."/>
            <person name="Ma J."/>
        </authorList>
    </citation>
    <scope>NUCLEOTIDE SEQUENCE [LARGE SCALE GENOMIC DNA]</scope>
    <source>
        <strain evidence="5">JCM 3369</strain>
    </source>
</reference>
<accession>A0ABV9D732</accession>
<comment type="caution">
    <text evidence="4">The sequence shown here is derived from an EMBL/GenBank/DDBJ whole genome shotgun (WGS) entry which is preliminary data.</text>
</comment>
<dbReference type="RefSeq" id="WP_164471484.1">
    <property type="nucleotide sequence ID" value="NZ_CP033325.1"/>
</dbReference>